<evidence type="ECO:0000256" key="10">
    <source>
        <dbReference type="RuleBase" id="RU079119"/>
    </source>
</evidence>
<name>Q22HD9_TETTS</name>
<dbReference type="Pfam" id="PF01529">
    <property type="entry name" value="DHHC"/>
    <property type="match status" value="1"/>
</dbReference>
<dbReference type="PANTHER" id="PTHR22883:SF43">
    <property type="entry name" value="PALMITOYLTRANSFERASE APP"/>
    <property type="match status" value="1"/>
</dbReference>
<keyword evidence="2 10" id="KW-0808">Transferase</keyword>
<dbReference type="EC" id="2.3.1.225" evidence="10"/>
<dbReference type="GO" id="GO:0006612">
    <property type="term" value="P:protein targeting to membrane"/>
    <property type="evidence" value="ECO:0007669"/>
    <property type="project" value="TreeGrafter"/>
</dbReference>
<dbReference type="STRING" id="312017.Q22HD9"/>
<keyword evidence="7" id="KW-0449">Lipoprotein</keyword>
<protein>
    <recommendedName>
        <fullName evidence="10">Palmitoyltransferase</fullName>
        <ecNumber evidence="10">2.3.1.225</ecNumber>
    </recommendedName>
</protein>
<dbReference type="GO" id="GO:0005783">
    <property type="term" value="C:endoplasmic reticulum"/>
    <property type="evidence" value="ECO:0007669"/>
    <property type="project" value="TreeGrafter"/>
</dbReference>
<proteinExistence type="inferred from homology"/>
<evidence type="ECO:0000256" key="9">
    <source>
        <dbReference type="ARBA" id="ARBA00048048"/>
    </source>
</evidence>
<keyword evidence="14" id="KW-1185">Reference proteome</keyword>
<dbReference type="HOGENOM" id="CLU_777273_0_0_1"/>
<dbReference type="InterPro" id="IPR001594">
    <property type="entry name" value="Palmitoyltrfase_DHHC"/>
</dbReference>
<dbReference type="InParanoid" id="Q22HD9"/>
<comment type="similarity">
    <text evidence="10">Belongs to the DHHC palmitoyltransferase family.</text>
</comment>
<gene>
    <name evidence="13" type="ORF">TTHERM_00637640</name>
</gene>
<dbReference type="PROSITE" id="PS50216">
    <property type="entry name" value="DHHC"/>
    <property type="match status" value="1"/>
</dbReference>
<dbReference type="OrthoDB" id="4096362at2759"/>
<dbReference type="EMBL" id="GG662588">
    <property type="protein sequence ID" value="EAR84762.2"/>
    <property type="molecule type" value="Genomic_DNA"/>
</dbReference>
<feature type="region of interest" description="Disordered" evidence="11">
    <location>
        <begin position="396"/>
        <end position="416"/>
    </location>
</feature>
<dbReference type="GeneID" id="7832842"/>
<feature type="transmembrane region" description="Helical" evidence="10">
    <location>
        <begin position="274"/>
        <end position="302"/>
    </location>
</feature>
<keyword evidence="3 10" id="KW-0812">Transmembrane</keyword>
<evidence type="ECO:0000256" key="5">
    <source>
        <dbReference type="ARBA" id="ARBA00023136"/>
    </source>
</evidence>
<keyword evidence="8 10" id="KW-0012">Acyltransferase</keyword>
<sequence>MLKNNRIFPLNKSTIPQNSCDINQQKIVQSRQNNIIIAENEQQNNIQSYLEQTINNSKMSNYRHSSKITPFIEVKMSQLFVNRFNIFCKSNLICFSKKIYQPTLCFFLILIPVIITFSYPIRVDIQKGQYTTLYIYIAVIIMCFFNYLTLLFKNPGIIPSKIKDKIDEILIPQKIFPDKEILVITGKFFENIKYCETCQIYRPPRSSHCPICDCCFELLDHHCPWLNICIAKRNYSTFFFFILWLNAALVISIVMNSILIFGSEDISHSIAQNIPSFIAIIYLFIASLFTVNLFLFHLYLVYTNQTTKEHIKYGSQKTIHLKKSWLNIFRIGCYTKIPLFKFQDILQIELKKNQDSSLSQIANLNFPRNQSLYEQEDSIVSQSKIDKFNEVNSSFKSVRNSQTSKNQQTNKDLSQEQQKQINTIQSKVYSKFLERADQNLKQIMKSVENNSISNKSQLKDAIGNFECSQYEQSACFAEADQNQKKSKLIDLSLVKQKSDGQLKSLSVIKDSDKYEAHVTSYTHRNHHNISIPLINDEFSIKAKQDKTVDIKSIFNTSINHQFEDFIVEDKKSVDLVESGII</sequence>
<feature type="transmembrane region" description="Helical" evidence="10">
    <location>
        <begin position="133"/>
        <end position="152"/>
    </location>
</feature>
<evidence type="ECO:0000259" key="12">
    <source>
        <dbReference type="Pfam" id="PF01529"/>
    </source>
</evidence>
<comment type="catalytic activity">
    <reaction evidence="9 10">
        <text>L-cysteinyl-[protein] + hexadecanoyl-CoA = S-hexadecanoyl-L-cysteinyl-[protein] + CoA</text>
        <dbReference type="Rhea" id="RHEA:36683"/>
        <dbReference type="Rhea" id="RHEA-COMP:10131"/>
        <dbReference type="Rhea" id="RHEA-COMP:11032"/>
        <dbReference type="ChEBI" id="CHEBI:29950"/>
        <dbReference type="ChEBI" id="CHEBI:57287"/>
        <dbReference type="ChEBI" id="CHEBI:57379"/>
        <dbReference type="ChEBI" id="CHEBI:74151"/>
        <dbReference type="EC" id="2.3.1.225"/>
    </reaction>
</comment>
<dbReference type="KEGG" id="tet:TTHERM_00637640"/>
<evidence type="ECO:0000256" key="11">
    <source>
        <dbReference type="SAM" id="MobiDB-lite"/>
    </source>
</evidence>
<evidence type="ECO:0000256" key="8">
    <source>
        <dbReference type="ARBA" id="ARBA00023315"/>
    </source>
</evidence>
<comment type="domain">
    <text evidence="10">The DHHC domain is required for palmitoyltransferase activity.</text>
</comment>
<dbReference type="InterPro" id="IPR039859">
    <property type="entry name" value="PFA4/ZDH16/20/ERF2-like"/>
</dbReference>
<keyword evidence="6" id="KW-0564">Palmitate</keyword>
<evidence type="ECO:0000313" key="14">
    <source>
        <dbReference type="Proteomes" id="UP000009168"/>
    </source>
</evidence>
<feature type="domain" description="Palmitoyltransferase DHHC" evidence="12">
    <location>
        <begin position="190"/>
        <end position="313"/>
    </location>
</feature>
<feature type="transmembrane region" description="Helical" evidence="10">
    <location>
        <begin position="99"/>
        <end position="121"/>
    </location>
</feature>
<evidence type="ECO:0000313" key="13">
    <source>
        <dbReference type="EMBL" id="EAR84762.2"/>
    </source>
</evidence>
<accession>Q22HD9</accession>
<evidence type="ECO:0000256" key="7">
    <source>
        <dbReference type="ARBA" id="ARBA00023288"/>
    </source>
</evidence>
<dbReference type="GO" id="GO:0005794">
    <property type="term" value="C:Golgi apparatus"/>
    <property type="evidence" value="ECO:0007669"/>
    <property type="project" value="TreeGrafter"/>
</dbReference>
<dbReference type="RefSeq" id="XP_001032425.2">
    <property type="nucleotide sequence ID" value="XM_001032425.2"/>
</dbReference>
<keyword evidence="4 10" id="KW-1133">Transmembrane helix</keyword>
<reference evidence="14" key="1">
    <citation type="journal article" date="2006" name="PLoS Biol.">
        <title>Macronuclear genome sequence of the ciliate Tetrahymena thermophila, a model eukaryote.</title>
        <authorList>
            <person name="Eisen J.A."/>
            <person name="Coyne R.S."/>
            <person name="Wu M."/>
            <person name="Wu D."/>
            <person name="Thiagarajan M."/>
            <person name="Wortman J.R."/>
            <person name="Badger J.H."/>
            <person name="Ren Q."/>
            <person name="Amedeo P."/>
            <person name="Jones K.M."/>
            <person name="Tallon L.J."/>
            <person name="Delcher A.L."/>
            <person name="Salzberg S.L."/>
            <person name="Silva J.C."/>
            <person name="Haas B.J."/>
            <person name="Majoros W.H."/>
            <person name="Farzad M."/>
            <person name="Carlton J.M."/>
            <person name="Smith R.K. Jr."/>
            <person name="Garg J."/>
            <person name="Pearlman R.E."/>
            <person name="Karrer K.M."/>
            <person name="Sun L."/>
            <person name="Manning G."/>
            <person name="Elde N.C."/>
            <person name="Turkewitz A.P."/>
            <person name="Asai D.J."/>
            <person name="Wilkes D.E."/>
            <person name="Wang Y."/>
            <person name="Cai H."/>
            <person name="Collins K."/>
            <person name="Stewart B.A."/>
            <person name="Lee S.R."/>
            <person name="Wilamowska K."/>
            <person name="Weinberg Z."/>
            <person name="Ruzzo W.L."/>
            <person name="Wloga D."/>
            <person name="Gaertig J."/>
            <person name="Frankel J."/>
            <person name="Tsao C.-C."/>
            <person name="Gorovsky M.A."/>
            <person name="Keeling P.J."/>
            <person name="Waller R.F."/>
            <person name="Patron N.J."/>
            <person name="Cherry J.M."/>
            <person name="Stover N.A."/>
            <person name="Krieger C.J."/>
            <person name="del Toro C."/>
            <person name="Ryder H.F."/>
            <person name="Williamson S.C."/>
            <person name="Barbeau R.A."/>
            <person name="Hamilton E.P."/>
            <person name="Orias E."/>
        </authorList>
    </citation>
    <scope>NUCLEOTIDE SEQUENCE [LARGE SCALE GENOMIC DNA]</scope>
    <source>
        <strain evidence="14">SB210</strain>
    </source>
</reference>
<evidence type="ECO:0000256" key="2">
    <source>
        <dbReference type="ARBA" id="ARBA00022679"/>
    </source>
</evidence>
<dbReference type="Proteomes" id="UP000009168">
    <property type="component" value="Unassembled WGS sequence"/>
</dbReference>
<feature type="transmembrane region" description="Helical" evidence="10">
    <location>
        <begin position="238"/>
        <end position="262"/>
    </location>
</feature>
<dbReference type="GO" id="GO:0019706">
    <property type="term" value="F:protein-cysteine S-palmitoyltransferase activity"/>
    <property type="evidence" value="ECO:0007669"/>
    <property type="project" value="UniProtKB-EC"/>
</dbReference>
<organism evidence="13 14">
    <name type="scientific">Tetrahymena thermophila (strain SB210)</name>
    <dbReference type="NCBI Taxonomy" id="312017"/>
    <lineage>
        <taxon>Eukaryota</taxon>
        <taxon>Sar</taxon>
        <taxon>Alveolata</taxon>
        <taxon>Ciliophora</taxon>
        <taxon>Intramacronucleata</taxon>
        <taxon>Oligohymenophorea</taxon>
        <taxon>Hymenostomatida</taxon>
        <taxon>Tetrahymenina</taxon>
        <taxon>Tetrahymenidae</taxon>
        <taxon>Tetrahymena</taxon>
    </lineage>
</organism>
<evidence type="ECO:0000256" key="6">
    <source>
        <dbReference type="ARBA" id="ARBA00023139"/>
    </source>
</evidence>
<dbReference type="AlphaFoldDB" id="Q22HD9"/>
<evidence type="ECO:0000256" key="4">
    <source>
        <dbReference type="ARBA" id="ARBA00022989"/>
    </source>
</evidence>
<evidence type="ECO:0000256" key="1">
    <source>
        <dbReference type="ARBA" id="ARBA00004127"/>
    </source>
</evidence>
<evidence type="ECO:0000256" key="3">
    <source>
        <dbReference type="ARBA" id="ARBA00022692"/>
    </source>
</evidence>
<comment type="subcellular location">
    <subcellularLocation>
        <location evidence="1">Endomembrane system</location>
        <topology evidence="1">Multi-pass membrane protein</topology>
    </subcellularLocation>
</comment>
<dbReference type="PANTHER" id="PTHR22883">
    <property type="entry name" value="ZINC FINGER DHHC DOMAIN CONTAINING PROTEIN"/>
    <property type="match status" value="1"/>
</dbReference>
<keyword evidence="5 10" id="KW-0472">Membrane</keyword>